<evidence type="ECO:0000313" key="4">
    <source>
        <dbReference type="Proteomes" id="UP000002051"/>
    </source>
</evidence>
<evidence type="ECO:0000313" key="2">
    <source>
        <dbReference type="EMBL" id="AES65493.1"/>
    </source>
</evidence>
<name>G7IQ80_MEDTR</name>
<protein>
    <submittedName>
        <fullName evidence="2">F-box protein interaction domain protein</fullName>
    </submittedName>
</protein>
<gene>
    <name evidence="2" type="ordered locus">MTR_2g040050</name>
</gene>
<accession>G7IQ80</accession>
<feature type="domain" description="F-box associated beta-propeller type 1" evidence="1">
    <location>
        <begin position="36"/>
        <end position="161"/>
    </location>
</feature>
<dbReference type="EMBL" id="CM001218">
    <property type="protein sequence ID" value="AES65493.1"/>
    <property type="molecule type" value="Genomic_DNA"/>
</dbReference>
<dbReference type="OMA" id="QTIGICK"/>
<dbReference type="Proteomes" id="UP000002051">
    <property type="component" value="Chromosome 2"/>
</dbReference>
<dbReference type="InterPro" id="IPR050796">
    <property type="entry name" value="SCF_F-box_component"/>
</dbReference>
<dbReference type="InterPro" id="IPR006527">
    <property type="entry name" value="F-box-assoc_dom_typ1"/>
</dbReference>
<dbReference type="NCBIfam" id="TIGR01640">
    <property type="entry name" value="F_box_assoc_1"/>
    <property type="match status" value="1"/>
</dbReference>
<dbReference type="PANTHER" id="PTHR31672">
    <property type="entry name" value="BNACNNG10540D PROTEIN"/>
    <property type="match status" value="1"/>
</dbReference>
<evidence type="ECO:0000313" key="3">
    <source>
        <dbReference type="EnsemblPlants" id="AES65493"/>
    </source>
</evidence>
<dbReference type="eggNOG" id="ENOG502QVMN">
    <property type="taxonomic scope" value="Eukaryota"/>
</dbReference>
<reference evidence="2 4" key="1">
    <citation type="journal article" date="2011" name="Nature">
        <title>The Medicago genome provides insight into the evolution of rhizobial symbioses.</title>
        <authorList>
            <person name="Young N.D."/>
            <person name="Debelle F."/>
            <person name="Oldroyd G.E."/>
            <person name="Geurts R."/>
            <person name="Cannon S.B."/>
            <person name="Udvardi M.K."/>
            <person name="Benedito V.A."/>
            <person name="Mayer K.F."/>
            <person name="Gouzy J."/>
            <person name="Schoof H."/>
            <person name="Van de Peer Y."/>
            <person name="Proost S."/>
            <person name="Cook D.R."/>
            <person name="Meyers B.C."/>
            <person name="Spannagl M."/>
            <person name="Cheung F."/>
            <person name="De Mita S."/>
            <person name="Krishnakumar V."/>
            <person name="Gundlach H."/>
            <person name="Zhou S."/>
            <person name="Mudge J."/>
            <person name="Bharti A.K."/>
            <person name="Murray J.D."/>
            <person name="Naoumkina M.A."/>
            <person name="Rosen B."/>
            <person name="Silverstein K.A."/>
            <person name="Tang H."/>
            <person name="Rombauts S."/>
            <person name="Zhao P.X."/>
            <person name="Zhou P."/>
            <person name="Barbe V."/>
            <person name="Bardou P."/>
            <person name="Bechner M."/>
            <person name="Bellec A."/>
            <person name="Berger A."/>
            <person name="Berges H."/>
            <person name="Bidwell S."/>
            <person name="Bisseling T."/>
            <person name="Choisne N."/>
            <person name="Couloux A."/>
            <person name="Denny R."/>
            <person name="Deshpande S."/>
            <person name="Dai X."/>
            <person name="Doyle J.J."/>
            <person name="Dudez A.M."/>
            <person name="Farmer A.D."/>
            <person name="Fouteau S."/>
            <person name="Franken C."/>
            <person name="Gibelin C."/>
            <person name="Gish J."/>
            <person name="Goldstein S."/>
            <person name="Gonzalez A.J."/>
            <person name="Green P.J."/>
            <person name="Hallab A."/>
            <person name="Hartog M."/>
            <person name="Hua A."/>
            <person name="Humphray S.J."/>
            <person name="Jeong D.H."/>
            <person name="Jing Y."/>
            <person name="Jocker A."/>
            <person name="Kenton S.M."/>
            <person name="Kim D.J."/>
            <person name="Klee K."/>
            <person name="Lai H."/>
            <person name="Lang C."/>
            <person name="Lin S."/>
            <person name="Macmil S.L."/>
            <person name="Magdelenat G."/>
            <person name="Matthews L."/>
            <person name="McCorrison J."/>
            <person name="Monaghan E.L."/>
            <person name="Mun J.H."/>
            <person name="Najar F.Z."/>
            <person name="Nicholson C."/>
            <person name="Noirot C."/>
            <person name="O'Bleness M."/>
            <person name="Paule C.R."/>
            <person name="Poulain J."/>
            <person name="Prion F."/>
            <person name="Qin B."/>
            <person name="Qu C."/>
            <person name="Retzel E.F."/>
            <person name="Riddle C."/>
            <person name="Sallet E."/>
            <person name="Samain S."/>
            <person name="Samson N."/>
            <person name="Sanders I."/>
            <person name="Saurat O."/>
            <person name="Scarpelli C."/>
            <person name="Schiex T."/>
            <person name="Segurens B."/>
            <person name="Severin A.J."/>
            <person name="Sherrier D.J."/>
            <person name="Shi R."/>
            <person name="Sims S."/>
            <person name="Singer S.R."/>
            <person name="Sinharoy S."/>
            <person name="Sterck L."/>
            <person name="Viollet A."/>
            <person name="Wang B.B."/>
            <person name="Wang K."/>
            <person name="Wang M."/>
            <person name="Wang X."/>
            <person name="Warfsmann J."/>
            <person name="Weissenbach J."/>
            <person name="White D.D."/>
            <person name="White J.D."/>
            <person name="Wiley G.B."/>
            <person name="Wincker P."/>
            <person name="Xing Y."/>
            <person name="Yang L."/>
            <person name="Yao Z."/>
            <person name="Ying F."/>
            <person name="Zhai J."/>
            <person name="Zhou L."/>
            <person name="Zuber A."/>
            <person name="Denarie J."/>
            <person name="Dixon R.A."/>
            <person name="May G.D."/>
            <person name="Schwartz D.C."/>
            <person name="Rogers J."/>
            <person name="Quetier F."/>
            <person name="Town C.D."/>
            <person name="Roe B.A."/>
        </authorList>
    </citation>
    <scope>NUCLEOTIDE SEQUENCE [LARGE SCALE GENOMIC DNA]</scope>
    <source>
        <strain evidence="2">A17</strain>
        <strain evidence="3 4">cv. Jemalong A17</strain>
    </source>
</reference>
<organism evidence="2 4">
    <name type="scientific">Medicago truncatula</name>
    <name type="common">Barrel medic</name>
    <name type="synonym">Medicago tribuloides</name>
    <dbReference type="NCBI Taxonomy" id="3880"/>
    <lineage>
        <taxon>Eukaryota</taxon>
        <taxon>Viridiplantae</taxon>
        <taxon>Streptophyta</taxon>
        <taxon>Embryophyta</taxon>
        <taxon>Tracheophyta</taxon>
        <taxon>Spermatophyta</taxon>
        <taxon>Magnoliopsida</taxon>
        <taxon>eudicotyledons</taxon>
        <taxon>Gunneridae</taxon>
        <taxon>Pentapetalae</taxon>
        <taxon>rosids</taxon>
        <taxon>fabids</taxon>
        <taxon>Fabales</taxon>
        <taxon>Fabaceae</taxon>
        <taxon>Papilionoideae</taxon>
        <taxon>50 kb inversion clade</taxon>
        <taxon>NPAAA clade</taxon>
        <taxon>Hologalegina</taxon>
        <taxon>IRL clade</taxon>
        <taxon>Trifolieae</taxon>
        <taxon>Medicago</taxon>
    </lineage>
</organism>
<sequence>MADLPSELFTEILSLDFPNLTNTVLLYQPLTRFSFDNITLLGSCNGLLCISNGKIQCALWNPNIRKHWFIRYLPISRCAESETEKFLVCFYGLAFDPFADNYKLLRVNCTVYLKDRTFNSQVRLFNLKTNSWKILPNMPYAVLSTAHSGGVFVENSLHWIFIEVPLPEIQASASEHFRIDVSLFEEYLCMIASYQTLNYQTTNVDVWVIKEYGFRDNWCKLFTLGEWRFSIPLIYLKPLCYFMITWSTS</sequence>
<dbReference type="Pfam" id="PF07734">
    <property type="entry name" value="FBA_1"/>
    <property type="match status" value="1"/>
</dbReference>
<reference evidence="2 4" key="2">
    <citation type="journal article" date="2014" name="BMC Genomics">
        <title>An improved genome release (version Mt4.0) for the model legume Medicago truncatula.</title>
        <authorList>
            <person name="Tang H."/>
            <person name="Krishnakumar V."/>
            <person name="Bidwell S."/>
            <person name="Rosen B."/>
            <person name="Chan A."/>
            <person name="Zhou S."/>
            <person name="Gentzbittel L."/>
            <person name="Childs K.L."/>
            <person name="Yandell M."/>
            <person name="Gundlach H."/>
            <person name="Mayer K.F."/>
            <person name="Schwartz D.C."/>
            <person name="Town C.D."/>
        </authorList>
    </citation>
    <scope>GENOME REANNOTATION</scope>
    <source>
        <strain evidence="3 4">cv. Jemalong A17</strain>
    </source>
</reference>
<dbReference type="PANTHER" id="PTHR31672:SF13">
    <property type="entry name" value="F-BOX PROTEIN CPR30-LIKE"/>
    <property type="match status" value="1"/>
</dbReference>
<dbReference type="InterPro" id="IPR017451">
    <property type="entry name" value="F-box-assoc_interact_dom"/>
</dbReference>
<dbReference type="PaxDb" id="3880-AES65493"/>
<dbReference type="AlphaFoldDB" id="G7IQ80"/>
<evidence type="ECO:0000259" key="1">
    <source>
        <dbReference type="Pfam" id="PF07734"/>
    </source>
</evidence>
<dbReference type="HOGENOM" id="CLU_1117136_0_0_1"/>
<reference evidence="3" key="3">
    <citation type="submission" date="2015-04" db="UniProtKB">
        <authorList>
            <consortium name="EnsemblPlants"/>
        </authorList>
    </citation>
    <scope>IDENTIFICATION</scope>
    <source>
        <strain evidence="3">cv. Jemalong A17</strain>
    </source>
</reference>
<dbReference type="EnsemblPlants" id="AES65493">
    <property type="protein sequence ID" value="AES65493"/>
    <property type="gene ID" value="MTR_2g040050"/>
</dbReference>
<keyword evidence="4" id="KW-1185">Reference proteome</keyword>
<proteinExistence type="predicted"/>